<evidence type="ECO:0000313" key="2">
    <source>
        <dbReference type="EMBL" id="MPM64099.1"/>
    </source>
</evidence>
<keyword evidence="1" id="KW-1133">Transmembrane helix</keyword>
<keyword evidence="1" id="KW-0472">Membrane</keyword>
<dbReference type="AlphaFoldDB" id="A0A645BF70"/>
<comment type="caution">
    <text evidence="2">The sequence shown here is derived from an EMBL/GenBank/DDBJ whole genome shotgun (WGS) entry which is preliminary data.</text>
</comment>
<protein>
    <submittedName>
        <fullName evidence="2">Uncharacterized protein</fullName>
    </submittedName>
</protein>
<sequence>MISVIAQTALALLAAVGLVLTGWLLLGRLLLPVGGKDGAAMCMVLSARGSGEGLEHTVAGLLWLRGGGLARFPIILADCGLDEAGLAVARMLARRESGVLLCPVSALAEYLKDTTQDGCC</sequence>
<reference evidence="2" key="1">
    <citation type="submission" date="2019-08" db="EMBL/GenBank/DDBJ databases">
        <authorList>
            <person name="Kucharzyk K."/>
            <person name="Murdoch R.W."/>
            <person name="Higgins S."/>
            <person name="Loffler F."/>
        </authorList>
    </citation>
    <scope>NUCLEOTIDE SEQUENCE</scope>
</reference>
<feature type="transmembrane region" description="Helical" evidence="1">
    <location>
        <begin position="6"/>
        <end position="26"/>
    </location>
</feature>
<name>A0A645BF70_9ZZZZ</name>
<keyword evidence="1" id="KW-0812">Transmembrane</keyword>
<gene>
    <name evidence="2" type="ORF">SDC9_110985</name>
</gene>
<dbReference type="EMBL" id="VSSQ01019770">
    <property type="protein sequence ID" value="MPM64099.1"/>
    <property type="molecule type" value="Genomic_DNA"/>
</dbReference>
<proteinExistence type="predicted"/>
<organism evidence="2">
    <name type="scientific">bioreactor metagenome</name>
    <dbReference type="NCBI Taxonomy" id="1076179"/>
    <lineage>
        <taxon>unclassified sequences</taxon>
        <taxon>metagenomes</taxon>
        <taxon>ecological metagenomes</taxon>
    </lineage>
</organism>
<accession>A0A645BF70</accession>
<evidence type="ECO:0000256" key="1">
    <source>
        <dbReference type="SAM" id="Phobius"/>
    </source>
</evidence>